<dbReference type="AlphaFoldDB" id="A0A840IBM0"/>
<evidence type="ECO:0000313" key="2">
    <source>
        <dbReference type="EMBL" id="MBB4662062.1"/>
    </source>
</evidence>
<gene>
    <name evidence="2" type="ORF">BDZ31_001635</name>
</gene>
<accession>A0A840IBM0</accession>
<dbReference type="InterPro" id="IPR008969">
    <property type="entry name" value="CarboxyPept-like_regulatory"/>
</dbReference>
<evidence type="ECO:0000256" key="1">
    <source>
        <dbReference type="SAM" id="MobiDB-lite"/>
    </source>
</evidence>
<evidence type="ECO:0000313" key="3">
    <source>
        <dbReference type="Proteomes" id="UP000585272"/>
    </source>
</evidence>
<comment type="caution">
    <text evidence="2">The sequence shown here is derived from an EMBL/GenBank/DDBJ whole genome shotgun (WGS) entry which is preliminary data.</text>
</comment>
<reference evidence="2 3" key="1">
    <citation type="submission" date="2020-08" db="EMBL/GenBank/DDBJ databases">
        <title>Genomic Encyclopedia of Archaeal and Bacterial Type Strains, Phase II (KMG-II): from individual species to whole genera.</title>
        <authorList>
            <person name="Goeker M."/>
        </authorList>
    </citation>
    <scope>NUCLEOTIDE SEQUENCE [LARGE SCALE GENOMIC DNA]</scope>
    <source>
        <strain evidence="2 3">DSM 23288</strain>
    </source>
</reference>
<feature type="region of interest" description="Disordered" evidence="1">
    <location>
        <begin position="1"/>
        <end position="40"/>
    </location>
</feature>
<dbReference type="EMBL" id="JACHNU010000001">
    <property type="protein sequence ID" value="MBB4662062.1"/>
    <property type="molecule type" value="Genomic_DNA"/>
</dbReference>
<proteinExistence type="predicted"/>
<evidence type="ECO:0008006" key="4">
    <source>
        <dbReference type="Google" id="ProtNLM"/>
    </source>
</evidence>
<protein>
    <recommendedName>
        <fullName evidence="4">Carboxypeptidase regulatory-like domain-containing protein</fullName>
    </recommendedName>
</protein>
<dbReference type="Proteomes" id="UP000585272">
    <property type="component" value="Unassembled WGS sequence"/>
</dbReference>
<keyword evidence="3" id="KW-1185">Reference proteome</keyword>
<dbReference type="SUPFAM" id="SSF49464">
    <property type="entry name" value="Carboxypeptidase regulatory domain-like"/>
    <property type="match status" value="1"/>
</dbReference>
<name>A0A840IBM0_9ACTN</name>
<sequence>MRADVGRRGVRAGGDAERHGVGRQKRRPHTAGGGDGDVTDWITRSPVATVRTDADGDYGIFVPDGVYDLDVVPADPAMRTQRVTGMVLSGAVRHDVTLTWEGWVHIALQLEAPTVSVAGAAVEVGGQTTTTGPDGRFDLWLPQGTYPFSIVASDGRWQYGGRGLVATADIDASATLPPETTLTVGVTDARDGRAIEGAAVSLPRVSLSLTAGEFTGGLGTPPQSGETDADGEVVFTAFLRSHGNGFDEYGEASAGPRFVTQLFDPGFPVADGRVDIALAWRPLVTGTVTDASGQPVEGLEIGDGGAVTTGPDGTFSTYVDPRTTQGMLVSKVRPDGRGVWYMRVPVDLTRDSVRDVRLPPEETDVMVRVVDPDGRPIEGAVVAPTSAGEVTLGDGTVVRAGYERTGLVPTGADGLASFRLFDELSADGRFAAAPRPDLSPRGFLQRGPITTITLLDDQTWVTLAGVLAPEGEPLAGATVTLGGETVTTDADGWFMFTVQPGEHAFGGEWRAADGAVFRFADPTLDVGADQLRTLSWSPRTPRTVAVVDQAGRPAAGAVVTLPDYADASAPGEVPAGTVLTTRLPSVVTDADGEAVFQIPADAEPSAPNGTVDPPSGSPVPPVSFPAFTPEGADHVLVRLLDPGPSIALDVVPPPSAGDWWTVASVAVQVTATDAAGVRSLSCAVDGSVRRFAQTGDATTRSGSFDVRGEGRHVVTCAATDALGNESDGSRPIGIDRGNPFAPTLSADRPADSANGWFRDTVTVSTADDGDRMLADGTAGSGVDPDSVPAPQTFATSGRHIASGAVRDRAGRVSPTRWLTVKVDADAPSNTLHCPAGAVTVGTRAKATWAAADAQSGLQGPRTGSVALDTSSAGSFEVAHTAVDRVGHRTTSSCTYEVV</sequence>
<organism evidence="2 3">
    <name type="scientific">Conexibacter arvalis</name>
    <dbReference type="NCBI Taxonomy" id="912552"/>
    <lineage>
        <taxon>Bacteria</taxon>
        <taxon>Bacillati</taxon>
        <taxon>Actinomycetota</taxon>
        <taxon>Thermoleophilia</taxon>
        <taxon>Solirubrobacterales</taxon>
        <taxon>Conexibacteraceae</taxon>
        <taxon>Conexibacter</taxon>
    </lineage>
</organism>